<dbReference type="HAMAP" id="MF_01576">
    <property type="entry name" value="THF_DHG_CYH"/>
    <property type="match status" value="1"/>
</dbReference>
<dbReference type="SUPFAM" id="SSF51735">
    <property type="entry name" value="NAD(P)-binding Rossmann-fold domains"/>
    <property type="match status" value="1"/>
</dbReference>
<comment type="catalytic activity">
    <reaction evidence="12">
        <text>(6R)-5,10-methenyltetrahydrofolate + H2O = (6R)-10-formyltetrahydrofolate + H(+)</text>
        <dbReference type="Rhea" id="RHEA:23700"/>
        <dbReference type="ChEBI" id="CHEBI:15377"/>
        <dbReference type="ChEBI" id="CHEBI:15378"/>
        <dbReference type="ChEBI" id="CHEBI:57455"/>
        <dbReference type="ChEBI" id="CHEBI:195366"/>
        <dbReference type="EC" id="3.5.4.9"/>
    </reaction>
</comment>
<evidence type="ECO:0000256" key="8">
    <source>
        <dbReference type="ARBA" id="ARBA00023002"/>
    </source>
</evidence>
<evidence type="ECO:0000259" key="14">
    <source>
        <dbReference type="Pfam" id="PF02882"/>
    </source>
</evidence>
<dbReference type="PRINTS" id="PR00085">
    <property type="entry name" value="THFDHDRGNASE"/>
</dbReference>
<dbReference type="PROSITE" id="PS00767">
    <property type="entry name" value="THF_DHG_CYH_2"/>
    <property type="match status" value="1"/>
</dbReference>
<evidence type="ECO:0000313" key="16">
    <source>
        <dbReference type="Proteomes" id="UP000030392"/>
    </source>
</evidence>
<dbReference type="InterPro" id="IPR000672">
    <property type="entry name" value="THF_DH/CycHdrlase"/>
</dbReference>
<comment type="caution">
    <text evidence="12">Lacks conserved residue(s) required for the propagation of feature annotation.</text>
</comment>
<dbReference type="CDD" id="cd01080">
    <property type="entry name" value="NAD_bind_m-THF_DH_Cyclohyd"/>
    <property type="match status" value="1"/>
</dbReference>
<dbReference type="InterPro" id="IPR036291">
    <property type="entry name" value="NAD(P)-bd_dom_sf"/>
</dbReference>
<evidence type="ECO:0000256" key="6">
    <source>
        <dbReference type="ARBA" id="ARBA00022801"/>
    </source>
</evidence>
<feature type="binding site" evidence="12">
    <location>
        <begin position="165"/>
        <end position="167"/>
    </location>
    <ligand>
        <name>NADP(+)</name>
        <dbReference type="ChEBI" id="CHEBI:58349"/>
    </ligand>
</feature>
<evidence type="ECO:0000256" key="10">
    <source>
        <dbReference type="ARBA" id="ARBA00023167"/>
    </source>
</evidence>
<keyword evidence="11 12" id="KW-0511">Multifunctional enzyme</keyword>
<evidence type="ECO:0000256" key="12">
    <source>
        <dbReference type="HAMAP-Rule" id="MF_01576"/>
    </source>
</evidence>
<dbReference type="Gene3D" id="3.40.50.720">
    <property type="entry name" value="NAD(P)-binding Rossmann-like Domain"/>
    <property type="match status" value="1"/>
</dbReference>
<keyword evidence="4 12" id="KW-0028">Amino-acid biosynthesis</keyword>
<dbReference type="Pfam" id="PF00763">
    <property type="entry name" value="THF_DHG_CYH"/>
    <property type="match status" value="1"/>
</dbReference>
<dbReference type="GO" id="GO:0004477">
    <property type="term" value="F:methenyltetrahydrofolate cyclohydrolase activity"/>
    <property type="evidence" value="ECO:0007669"/>
    <property type="project" value="UniProtKB-UniRule"/>
</dbReference>
<dbReference type="EMBL" id="JNAX01000014">
    <property type="protein sequence ID" value="KGG20057.1"/>
    <property type="molecule type" value="Genomic_DNA"/>
</dbReference>
<dbReference type="InterPro" id="IPR020630">
    <property type="entry name" value="THF_DH/CycHdrlase_cat_dom"/>
</dbReference>
<comment type="pathway">
    <text evidence="1 12">One-carbon metabolism; tetrahydrofolate interconversion.</text>
</comment>
<keyword evidence="9 12" id="KW-0368">Histidine biosynthesis</keyword>
<keyword evidence="10 12" id="KW-0486">Methionine biosynthesis</keyword>
<keyword evidence="8 12" id="KW-0560">Oxidoreductase</keyword>
<keyword evidence="3 12" id="KW-0554">One-carbon metabolism</keyword>
<evidence type="ECO:0000256" key="3">
    <source>
        <dbReference type="ARBA" id="ARBA00022563"/>
    </source>
</evidence>
<evidence type="ECO:0000256" key="9">
    <source>
        <dbReference type="ARBA" id="ARBA00023102"/>
    </source>
</evidence>
<dbReference type="AlphaFoldDB" id="A0A0A2C3J6"/>
<dbReference type="Pfam" id="PF02882">
    <property type="entry name" value="THF_DHG_CYH_C"/>
    <property type="match status" value="1"/>
</dbReference>
<dbReference type="GO" id="GO:0035999">
    <property type="term" value="P:tetrahydrofolate interconversion"/>
    <property type="evidence" value="ECO:0007669"/>
    <property type="project" value="UniProtKB-UniRule"/>
</dbReference>
<comment type="subunit">
    <text evidence="2 12">Homodimer.</text>
</comment>
<dbReference type="GO" id="GO:0009086">
    <property type="term" value="P:methionine biosynthetic process"/>
    <property type="evidence" value="ECO:0007669"/>
    <property type="project" value="UniProtKB-KW"/>
</dbReference>
<feature type="domain" description="Tetrahydrofolate dehydrogenase/cyclohydrolase NAD(P)-binding" evidence="14">
    <location>
        <begin position="139"/>
        <end position="291"/>
    </location>
</feature>
<dbReference type="FunFam" id="3.40.50.10860:FF:000005">
    <property type="entry name" value="C-1-tetrahydrofolate synthase, cytoplasmic, putative"/>
    <property type="match status" value="1"/>
</dbReference>
<feature type="domain" description="Tetrahydrofolate dehydrogenase/cyclohydrolase catalytic" evidence="13">
    <location>
        <begin position="5"/>
        <end position="120"/>
    </location>
</feature>
<reference evidence="16" key="1">
    <citation type="journal article" date="2014" name="Sci. Data">
        <title>Genomes of diverse isolates of the marine cyanobacterium Prochlorococcus.</title>
        <authorList>
            <person name="Biller S."/>
            <person name="Berube P."/>
            <person name="Thompson J."/>
            <person name="Kelly L."/>
            <person name="Roggensack S."/>
            <person name="Awad L."/>
            <person name="Roache-Johnson K."/>
            <person name="Ding H."/>
            <person name="Giovannoni S.J."/>
            <person name="Moore L.R."/>
            <person name="Chisholm S.W."/>
        </authorList>
    </citation>
    <scope>NUCLEOTIDE SEQUENCE [LARGE SCALE GENOMIC DNA]</scope>
    <source>
        <strain evidence="16">PAC1</strain>
    </source>
</reference>
<dbReference type="GO" id="GO:0005829">
    <property type="term" value="C:cytosol"/>
    <property type="evidence" value="ECO:0007669"/>
    <property type="project" value="TreeGrafter"/>
</dbReference>
<gene>
    <name evidence="12" type="primary">folD</name>
    <name evidence="15" type="ORF">EV03_1521</name>
</gene>
<dbReference type="EC" id="3.5.4.9" evidence="12"/>
<dbReference type="GO" id="GO:0006164">
    <property type="term" value="P:purine nucleotide biosynthetic process"/>
    <property type="evidence" value="ECO:0007669"/>
    <property type="project" value="UniProtKB-KW"/>
</dbReference>
<evidence type="ECO:0000256" key="7">
    <source>
        <dbReference type="ARBA" id="ARBA00022857"/>
    </source>
</evidence>
<feature type="binding site" evidence="12">
    <location>
        <position position="231"/>
    </location>
    <ligand>
        <name>NADP(+)</name>
        <dbReference type="ChEBI" id="CHEBI:58349"/>
    </ligand>
</feature>
<evidence type="ECO:0000256" key="1">
    <source>
        <dbReference type="ARBA" id="ARBA00004777"/>
    </source>
</evidence>
<sequence>MPKILDGKKLAQEIELILQQAIESGIEVAKRRPGLAVLRVGDDPASGVYVNYKEKACDRIGVRSFAKHLKEDISLKELTETIKSLNEEKNVDGILLQLPLPSHLDEAALLRSIDPDKDADGLHPLNLGRLIKGEKGPRSCTPAGVMSLLERNQIKIEGKRAVVVGRSILVGKPMALMLEAANATVTIAHSRTKDLPSLTKEADLLVVAAGKPYLIGENHVSENCVVIDVGIHRLPPDEENIKELKKTKLCGDVKIFEIEDKVAAYSPVPGGVGPMTVTMLLANTVDRWQKHCGLPLTISHLLP</sequence>
<protein>
    <recommendedName>
        <fullName evidence="12">Bifunctional protein FolD</fullName>
    </recommendedName>
    <domain>
        <recommendedName>
            <fullName evidence="12">Methylenetetrahydrofolate dehydrogenase</fullName>
            <ecNumber evidence="12">1.5.1.5</ecNumber>
        </recommendedName>
    </domain>
    <domain>
        <recommendedName>
            <fullName evidence="12">Methenyltetrahydrofolate cyclohydrolase</fullName>
            <ecNumber evidence="12">3.5.4.9</ecNumber>
        </recommendedName>
    </domain>
</protein>
<comment type="similarity">
    <text evidence="12">Belongs to the tetrahydrofolate dehydrogenase/cyclohydrolase family.</text>
</comment>
<evidence type="ECO:0000256" key="11">
    <source>
        <dbReference type="ARBA" id="ARBA00023268"/>
    </source>
</evidence>
<comment type="caution">
    <text evidence="15">The sequence shown here is derived from an EMBL/GenBank/DDBJ whole genome shotgun (WGS) entry which is preliminary data.</text>
</comment>
<dbReference type="UniPathway" id="UPA00193"/>
<dbReference type="RefSeq" id="WP_036906611.1">
    <property type="nucleotide sequence ID" value="NZ_CP138967.1"/>
</dbReference>
<dbReference type="Proteomes" id="UP000030392">
    <property type="component" value="Unassembled WGS sequence"/>
</dbReference>
<evidence type="ECO:0000256" key="2">
    <source>
        <dbReference type="ARBA" id="ARBA00011738"/>
    </source>
</evidence>
<evidence type="ECO:0000313" key="15">
    <source>
        <dbReference type="EMBL" id="KGG20057.1"/>
    </source>
</evidence>
<dbReference type="InterPro" id="IPR046346">
    <property type="entry name" value="Aminoacid_DH-like_N_sf"/>
</dbReference>
<comment type="function">
    <text evidence="12">Catalyzes the oxidation of 5,10-methylenetetrahydrofolate to 5,10-methenyltetrahydrofolate and then the hydrolysis of 5,10-methenyltetrahydrofolate to 10-formyltetrahydrofolate.</text>
</comment>
<dbReference type="PANTHER" id="PTHR48099">
    <property type="entry name" value="C-1-TETRAHYDROFOLATE SYNTHASE, CYTOPLASMIC-RELATED"/>
    <property type="match status" value="1"/>
</dbReference>
<dbReference type="InterPro" id="IPR020867">
    <property type="entry name" value="THF_DH/CycHdrlase_CS"/>
</dbReference>
<dbReference type="GO" id="GO:0004488">
    <property type="term" value="F:methylenetetrahydrofolate dehydrogenase (NADP+) activity"/>
    <property type="evidence" value="ECO:0007669"/>
    <property type="project" value="UniProtKB-UniRule"/>
</dbReference>
<keyword evidence="6 12" id="KW-0378">Hydrolase</keyword>
<dbReference type="SUPFAM" id="SSF53223">
    <property type="entry name" value="Aminoacid dehydrogenase-like, N-terminal domain"/>
    <property type="match status" value="1"/>
</dbReference>
<dbReference type="PANTHER" id="PTHR48099:SF5">
    <property type="entry name" value="C-1-TETRAHYDROFOLATE SYNTHASE, CYTOPLASMIC"/>
    <property type="match status" value="1"/>
</dbReference>
<dbReference type="EC" id="1.5.1.5" evidence="12"/>
<evidence type="ECO:0000256" key="4">
    <source>
        <dbReference type="ARBA" id="ARBA00022605"/>
    </source>
</evidence>
<evidence type="ECO:0000259" key="13">
    <source>
        <dbReference type="Pfam" id="PF00763"/>
    </source>
</evidence>
<keyword evidence="5 12" id="KW-0658">Purine biosynthesis</keyword>
<proteinExistence type="inferred from homology"/>
<dbReference type="FunFam" id="3.40.50.720:FF:000006">
    <property type="entry name" value="Bifunctional protein FolD"/>
    <property type="match status" value="1"/>
</dbReference>
<dbReference type="NCBIfam" id="NF010783">
    <property type="entry name" value="PRK14186.1"/>
    <property type="match status" value="1"/>
</dbReference>
<organism evidence="15 16">
    <name type="scientific">Prochlorococcus marinus str. PAC1</name>
    <dbReference type="NCBI Taxonomy" id="59924"/>
    <lineage>
        <taxon>Bacteria</taxon>
        <taxon>Bacillati</taxon>
        <taxon>Cyanobacteriota</taxon>
        <taxon>Cyanophyceae</taxon>
        <taxon>Synechococcales</taxon>
        <taxon>Prochlorococcaceae</taxon>
        <taxon>Prochlorococcus</taxon>
    </lineage>
</organism>
<dbReference type="Gene3D" id="3.40.50.10860">
    <property type="entry name" value="Leucine Dehydrogenase, chain A, domain 1"/>
    <property type="match status" value="1"/>
</dbReference>
<accession>A0A0A2C3J6</accession>
<keyword evidence="7 12" id="KW-0521">NADP</keyword>
<name>A0A0A2C3J6_PROMR</name>
<dbReference type="GO" id="GO:0000105">
    <property type="term" value="P:L-histidine biosynthetic process"/>
    <property type="evidence" value="ECO:0007669"/>
    <property type="project" value="UniProtKB-KW"/>
</dbReference>
<dbReference type="InterPro" id="IPR020631">
    <property type="entry name" value="THF_DH/CycHdrlase_NAD-bd_dom"/>
</dbReference>
<evidence type="ECO:0000256" key="5">
    <source>
        <dbReference type="ARBA" id="ARBA00022755"/>
    </source>
</evidence>
<comment type="catalytic activity">
    <reaction evidence="12">
        <text>(6R)-5,10-methylene-5,6,7,8-tetrahydrofolate + NADP(+) = (6R)-5,10-methenyltetrahydrofolate + NADPH</text>
        <dbReference type="Rhea" id="RHEA:22812"/>
        <dbReference type="ChEBI" id="CHEBI:15636"/>
        <dbReference type="ChEBI" id="CHEBI:57455"/>
        <dbReference type="ChEBI" id="CHEBI:57783"/>
        <dbReference type="ChEBI" id="CHEBI:58349"/>
        <dbReference type="EC" id="1.5.1.5"/>
    </reaction>
</comment>